<accession>A1CKE8</accession>
<dbReference type="OrthoDB" id="4510349at2759"/>
<dbReference type="GeneID" id="4702858"/>
<dbReference type="AlphaFoldDB" id="A1CKE8"/>
<evidence type="ECO:0000313" key="1">
    <source>
        <dbReference type="EMBL" id="EAW09622.1"/>
    </source>
</evidence>
<proteinExistence type="predicted"/>
<gene>
    <name evidence="1" type="ORF">ACLA_038330</name>
</gene>
<dbReference type="EMBL" id="DS027056">
    <property type="protein sequence ID" value="EAW09622.1"/>
    <property type="molecule type" value="Genomic_DNA"/>
</dbReference>
<dbReference type="KEGG" id="act:ACLA_038330"/>
<protein>
    <submittedName>
        <fullName evidence="1">Uncharacterized protein</fullName>
    </submittedName>
</protein>
<dbReference type="Proteomes" id="UP000006701">
    <property type="component" value="Unassembled WGS sequence"/>
</dbReference>
<dbReference type="OMA" id="VISIMTP"/>
<dbReference type="HOGENOM" id="CLU_888460_0_0_1"/>
<reference evidence="1 2" key="1">
    <citation type="journal article" date="2008" name="PLoS Genet.">
        <title>Genomic islands in the pathogenic filamentous fungus Aspergillus fumigatus.</title>
        <authorList>
            <person name="Fedorova N.D."/>
            <person name="Khaldi N."/>
            <person name="Joardar V.S."/>
            <person name="Maiti R."/>
            <person name="Amedeo P."/>
            <person name="Anderson M.J."/>
            <person name="Crabtree J."/>
            <person name="Silva J.C."/>
            <person name="Badger J.H."/>
            <person name="Albarraq A."/>
            <person name="Angiuoli S."/>
            <person name="Bussey H."/>
            <person name="Bowyer P."/>
            <person name="Cotty P.J."/>
            <person name="Dyer P.S."/>
            <person name="Egan A."/>
            <person name="Galens K."/>
            <person name="Fraser-Liggett C.M."/>
            <person name="Haas B.J."/>
            <person name="Inman J.M."/>
            <person name="Kent R."/>
            <person name="Lemieux S."/>
            <person name="Malavazi I."/>
            <person name="Orvis J."/>
            <person name="Roemer T."/>
            <person name="Ronning C.M."/>
            <person name="Sundaram J.P."/>
            <person name="Sutton G."/>
            <person name="Turner G."/>
            <person name="Venter J.C."/>
            <person name="White O.R."/>
            <person name="Whitty B.R."/>
            <person name="Youngman P."/>
            <person name="Wolfe K.H."/>
            <person name="Goldman G.H."/>
            <person name="Wortman J.R."/>
            <person name="Jiang B."/>
            <person name="Denning D.W."/>
            <person name="Nierman W.C."/>
        </authorList>
    </citation>
    <scope>NUCLEOTIDE SEQUENCE [LARGE SCALE GENOMIC DNA]</scope>
    <source>
        <strain evidence="2">ATCC 1007 / CBS 513.65 / DSM 816 / NCTC 3887 / NRRL 1</strain>
    </source>
</reference>
<evidence type="ECO:0000313" key="2">
    <source>
        <dbReference type="Proteomes" id="UP000006701"/>
    </source>
</evidence>
<keyword evidence="2" id="KW-1185">Reference proteome</keyword>
<dbReference type="VEuPathDB" id="FungiDB:ACLA_038330"/>
<sequence length="313" mass="35621">MWSTSAPNLTTRYKQLKALQSRLESLPEGSLSEPHLGSLGVHVSDFDIESDKAPDLRARFFSPLPREHVKNSPCKLDPETKEALREKNPEYLKPGHSQDWDELHCLDLGQLRKIYASLGLNDPLLGTLGVHAFTLLEQLDPQAKRPWEPIDEGCDKYYGRLPRESDPNARLRWEIAAAFKSRHGRKPHVYLILEADYDGDNLLKCEMSSIISFMLASMKLESSRRKSTDSCQRCYTIFPVFIISVLNPGYARVIQAYFDGTLRIQRSATYDIESCDHESVMTLFSRWLDIAPNGITTWIPSLSSIEESSEEES</sequence>
<dbReference type="RefSeq" id="XP_001271048.1">
    <property type="nucleotide sequence ID" value="XM_001271047.1"/>
</dbReference>
<organism evidence="1 2">
    <name type="scientific">Aspergillus clavatus (strain ATCC 1007 / CBS 513.65 / DSM 816 / NCTC 3887 / NRRL 1 / QM 1276 / 107)</name>
    <dbReference type="NCBI Taxonomy" id="344612"/>
    <lineage>
        <taxon>Eukaryota</taxon>
        <taxon>Fungi</taxon>
        <taxon>Dikarya</taxon>
        <taxon>Ascomycota</taxon>
        <taxon>Pezizomycotina</taxon>
        <taxon>Eurotiomycetes</taxon>
        <taxon>Eurotiomycetidae</taxon>
        <taxon>Eurotiales</taxon>
        <taxon>Aspergillaceae</taxon>
        <taxon>Aspergillus</taxon>
        <taxon>Aspergillus subgen. Fumigati</taxon>
    </lineage>
</organism>
<name>A1CKE8_ASPCL</name>